<accession>A0A9W8QX95</accession>
<feature type="region of interest" description="Disordered" evidence="1">
    <location>
        <begin position="286"/>
        <end position="311"/>
    </location>
</feature>
<reference evidence="2" key="1">
    <citation type="submission" date="2022-09" db="EMBL/GenBank/DDBJ databases">
        <title>Fusarium specimens isolated from Avocado Roots.</title>
        <authorList>
            <person name="Stajich J."/>
            <person name="Roper C."/>
            <person name="Heimlech-Rivalta G."/>
        </authorList>
    </citation>
    <scope>NUCLEOTIDE SEQUENCE</scope>
    <source>
        <strain evidence="2">A02</strain>
    </source>
</reference>
<dbReference type="EMBL" id="JAOQAV010000043">
    <property type="protein sequence ID" value="KAJ4181003.1"/>
    <property type="molecule type" value="Genomic_DNA"/>
</dbReference>
<organism evidence="2 3">
    <name type="scientific">Fusarium falciforme</name>
    <dbReference type="NCBI Taxonomy" id="195108"/>
    <lineage>
        <taxon>Eukaryota</taxon>
        <taxon>Fungi</taxon>
        <taxon>Dikarya</taxon>
        <taxon>Ascomycota</taxon>
        <taxon>Pezizomycotina</taxon>
        <taxon>Sordariomycetes</taxon>
        <taxon>Hypocreomycetidae</taxon>
        <taxon>Hypocreales</taxon>
        <taxon>Nectriaceae</taxon>
        <taxon>Fusarium</taxon>
        <taxon>Fusarium solani species complex</taxon>
    </lineage>
</organism>
<dbReference type="Proteomes" id="UP001152087">
    <property type="component" value="Unassembled WGS sequence"/>
</dbReference>
<name>A0A9W8QX95_9HYPO</name>
<evidence type="ECO:0000313" key="2">
    <source>
        <dbReference type="EMBL" id="KAJ4181003.1"/>
    </source>
</evidence>
<evidence type="ECO:0000256" key="1">
    <source>
        <dbReference type="SAM" id="MobiDB-lite"/>
    </source>
</evidence>
<proteinExistence type="predicted"/>
<dbReference type="AlphaFoldDB" id="A0A9W8QX95"/>
<keyword evidence="3" id="KW-1185">Reference proteome</keyword>
<sequence length="311" mass="36026">MNVLKGIADVFTTRSAPRGLTGALGTPLPWFPTTKAFRETCSHFTDLPNDPDLENTLCEVHYIHHTLRYYLLPMTLPDDDLELCKKMLRSLESRRDLTSLVLRETSILDTIFGISQFRKPPPYEPPDLQRRVVSLNNHWKLLNANPTPLSRGYATSHSLPLMQRDYELTLTLEQAAEAELHYRLWRTNRDRKVSYLKGHPPEPIKARMVTRGEIASDAVWEALPWTPEEMDKAPEDRRMKFEPLYQPIESQAVPLDWVNPGSPPVFTTPHEERRWDVVRRRFNERKDRQVEHAKKLMAEKEGQGAARDKAG</sequence>
<dbReference type="OrthoDB" id="5211520at2759"/>
<protein>
    <submittedName>
        <fullName evidence="2">Uncharacterized protein</fullName>
    </submittedName>
</protein>
<gene>
    <name evidence="2" type="ORF">NW755_011295</name>
</gene>
<evidence type="ECO:0000313" key="3">
    <source>
        <dbReference type="Proteomes" id="UP001152087"/>
    </source>
</evidence>
<comment type="caution">
    <text evidence="2">The sequence shown here is derived from an EMBL/GenBank/DDBJ whole genome shotgun (WGS) entry which is preliminary data.</text>
</comment>